<keyword evidence="3" id="KW-0997">Cell inner membrane</keyword>
<reference evidence="9" key="1">
    <citation type="journal article" date="2019" name="Int. J. Syst. Evol. Microbiol.">
        <title>The Global Catalogue of Microorganisms (GCM) 10K type strain sequencing project: providing services to taxonomists for standard genome sequencing and annotation.</title>
        <authorList>
            <consortium name="The Broad Institute Genomics Platform"/>
            <consortium name="The Broad Institute Genome Sequencing Center for Infectious Disease"/>
            <person name="Wu L."/>
            <person name="Ma J."/>
        </authorList>
    </citation>
    <scope>NUCLEOTIDE SEQUENCE [LARGE SCALE GENOMIC DNA]</scope>
    <source>
        <strain evidence="9">CCUG 63418</strain>
    </source>
</reference>
<keyword evidence="5 7" id="KW-0472">Membrane</keyword>
<keyword evidence="9" id="KW-1185">Reference proteome</keyword>
<comment type="subcellular location">
    <subcellularLocation>
        <location evidence="1">Cell inner membrane</location>
    </subcellularLocation>
</comment>
<dbReference type="EMBL" id="JBHTHU010000005">
    <property type="protein sequence ID" value="MFD0750331.1"/>
    <property type="molecule type" value="Genomic_DNA"/>
</dbReference>
<organism evidence="8 9">
    <name type="scientific">Mucilaginibacter calamicampi</name>
    <dbReference type="NCBI Taxonomy" id="1302352"/>
    <lineage>
        <taxon>Bacteria</taxon>
        <taxon>Pseudomonadati</taxon>
        <taxon>Bacteroidota</taxon>
        <taxon>Sphingobacteriia</taxon>
        <taxon>Sphingobacteriales</taxon>
        <taxon>Sphingobacteriaceae</taxon>
        <taxon>Mucilaginibacter</taxon>
    </lineage>
</organism>
<evidence type="ECO:0000256" key="4">
    <source>
        <dbReference type="ARBA" id="ARBA00022679"/>
    </source>
</evidence>
<evidence type="ECO:0000313" key="8">
    <source>
        <dbReference type="EMBL" id="MFD0750331.1"/>
    </source>
</evidence>
<gene>
    <name evidence="8" type="ORF">ACFQZS_09280</name>
</gene>
<keyword evidence="7" id="KW-0812">Transmembrane</keyword>
<keyword evidence="7" id="KW-1133">Transmembrane helix</keyword>
<dbReference type="CDD" id="cd07984">
    <property type="entry name" value="LPLAT_LABLAT-like"/>
    <property type="match status" value="1"/>
</dbReference>
<evidence type="ECO:0000256" key="5">
    <source>
        <dbReference type="ARBA" id="ARBA00023136"/>
    </source>
</evidence>
<evidence type="ECO:0000313" key="9">
    <source>
        <dbReference type="Proteomes" id="UP001596958"/>
    </source>
</evidence>
<dbReference type="InterPro" id="IPR004960">
    <property type="entry name" value="LipA_acyltrans"/>
</dbReference>
<accession>A0ABW2Z0R8</accession>
<dbReference type="PANTHER" id="PTHR30606">
    <property type="entry name" value="LIPID A BIOSYNTHESIS LAUROYL ACYLTRANSFERASE"/>
    <property type="match status" value="1"/>
</dbReference>
<comment type="caution">
    <text evidence="8">The sequence shown here is derived from an EMBL/GenBank/DDBJ whole genome shotgun (WGS) entry which is preliminary data.</text>
</comment>
<dbReference type="GO" id="GO:0016746">
    <property type="term" value="F:acyltransferase activity"/>
    <property type="evidence" value="ECO:0007669"/>
    <property type="project" value="UniProtKB-KW"/>
</dbReference>
<feature type="transmembrane region" description="Helical" evidence="7">
    <location>
        <begin position="12"/>
        <end position="40"/>
    </location>
</feature>
<evidence type="ECO:0000256" key="7">
    <source>
        <dbReference type="SAM" id="Phobius"/>
    </source>
</evidence>
<evidence type="ECO:0000256" key="3">
    <source>
        <dbReference type="ARBA" id="ARBA00022519"/>
    </source>
</evidence>
<name>A0ABW2Z0R8_9SPHI</name>
<dbReference type="RefSeq" id="WP_377099496.1">
    <property type="nucleotide sequence ID" value="NZ_JBHTHU010000005.1"/>
</dbReference>
<keyword evidence="2" id="KW-1003">Cell membrane</keyword>
<sequence length="291" mass="34378">MINKGLSRLSLFFLYLISLLPFWLLYLISDLLFAVLYYIVGYRRQVVQENLQNSFPEKTEAERKQIEKNYFKYLADLIVETVKMVSISKEELQRRVVLTNPEIIERYTKENKSITAVAGHYCNWEWAGLEFSVDSRLFFIYKPLSSKTFDDFFIKVRSRFGGVAVAMKQTLRTMVAHKNEFTVTVFAGDQTPVQTDANYFTTFLNQPTAVFLGIEKIAKLIDSAVIFYDMKRVKRGYYTYTIVPLVEHTKSSAEYEITDAHVKYLEMMIRREPQYWLWSHRRWKFKPGDNN</sequence>
<protein>
    <submittedName>
        <fullName evidence="8">Lysophospholipid acyltransferase family protein</fullName>
    </submittedName>
</protein>
<dbReference type="Proteomes" id="UP001596958">
    <property type="component" value="Unassembled WGS sequence"/>
</dbReference>
<evidence type="ECO:0000256" key="1">
    <source>
        <dbReference type="ARBA" id="ARBA00004533"/>
    </source>
</evidence>
<keyword evidence="4" id="KW-0808">Transferase</keyword>
<keyword evidence="6 8" id="KW-0012">Acyltransferase</keyword>
<dbReference type="PANTHER" id="PTHR30606:SF10">
    <property type="entry name" value="PHOSPHATIDYLINOSITOL MANNOSIDE ACYLTRANSFERASE"/>
    <property type="match status" value="1"/>
</dbReference>
<dbReference type="Pfam" id="PF03279">
    <property type="entry name" value="Lip_A_acyltrans"/>
    <property type="match status" value="1"/>
</dbReference>
<evidence type="ECO:0000256" key="2">
    <source>
        <dbReference type="ARBA" id="ARBA00022475"/>
    </source>
</evidence>
<evidence type="ECO:0000256" key="6">
    <source>
        <dbReference type="ARBA" id="ARBA00023315"/>
    </source>
</evidence>
<proteinExistence type="predicted"/>